<gene>
    <name evidence="3" type="ORF">BXT89_05675</name>
</gene>
<accession>A0A1S8DKB1</accession>
<dbReference type="GO" id="GO:0005886">
    <property type="term" value="C:plasma membrane"/>
    <property type="evidence" value="ECO:0007669"/>
    <property type="project" value="UniProtKB-SubCell"/>
</dbReference>
<evidence type="ECO:0000256" key="1">
    <source>
        <dbReference type="PIRNR" id="PIRNR016789"/>
    </source>
</evidence>
<reference evidence="3 4" key="1">
    <citation type="submission" date="2017-01" db="EMBL/GenBank/DDBJ databases">
        <title>Draft genome sequence of Pseudomonas pachastrellae type strain CCUG 46540T from a deep sea.</title>
        <authorList>
            <person name="Gomila M."/>
            <person name="Mulet M."/>
            <person name="Lalucat J."/>
            <person name="Garcia-Valdes E."/>
        </authorList>
    </citation>
    <scope>NUCLEOTIDE SEQUENCE [LARGE SCALE GENOMIC DNA]</scope>
    <source>
        <strain evidence="3 4">CCUG 46540</strain>
    </source>
</reference>
<comment type="caution">
    <text evidence="3">The sequence shown here is derived from an EMBL/GenBank/DDBJ whole genome shotgun (WGS) entry which is preliminary data.</text>
</comment>
<dbReference type="RefSeq" id="WP_083725599.1">
    <property type="nucleotide sequence ID" value="NZ_FOUD01000011.1"/>
</dbReference>
<evidence type="ECO:0000313" key="3">
    <source>
        <dbReference type="EMBL" id="ONM44817.1"/>
    </source>
</evidence>
<keyword evidence="1 2" id="KW-0472">Membrane</keyword>
<evidence type="ECO:0000256" key="2">
    <source>
        <dbReference type="SAM" id="Phobius"/>
    </source>
</evidence>
<dbReference type="PANTHER" id="PTHR35813">
    <property type="entry name" value="INNER MEMBRANE PROTEIN YBAN"/>
    <property type="match status" value="1"/>
</dbReference>
<protein>
    <recommendedName>
        <fullName evidence="1">Inner membrane protein</fullName>
    </recommendedName>
</protein>
<dbReference type="Proteomes" id="UP000242847">
    <property type="component" value="Unassembled WGS sequence"/>
</dbReference>
<dbReference type="PANTHER" id="PTHR35813:SF1">
    <property type="entry name" value="INNER MEMBRANE PROTEIN YBAN"/>
    <property type="match status" value="1"/>
</dbReference>
<dbReference type="EMBL" id="MUBC01000009">
    <property type="protein sequence ID" value="ONM44817.1"/>
    <property type="molecule type" value="Genomic_DNA"/>
</dbReference>
<keyword evidence="1" id="KW-0997">Cell inner membrane</keyword>
<keyword evidence="1" id="KW-1003">Cell membrane</keyword>
<feature type="transmembrane region" description="Helical" evidence="2">
    <location>
        <begin position="7"/>
        <end position="25"/>
    </location>
</feature>
<keyword evidence="2" id="KW-1133">Transmembrane helix</keyword>
<dbReference type="Pfam" id="PF04304">
    <property type="entry name" value="DUF454"/>
    <property type="match status" value="1"/>
</dbReference>
<dbReference type="PIRSF" id="PIRSF016789">
    <property type="entry name" value="DUF454"/>
    <property type="match status" value="1"/>
</dbReference>
<feature type="transmembrane region" description="Helical" evidence="2">
    <location>
        <begin position="73"/>
        <end position="91"/>
    </location>
</feature>
<organism evidence="3 4">
    <name type="scientific">Halopseudomonas pachastrellae</name>
    <dbReference type="NCBI Taxonomy" id="254161"/>
    <lineage>
        <taxon>Bacteria</taxon>
        <taxon>Pseudomonadati</taxon>
        <taxon>Pseudomonadota</taxon>
        <taxon>Gammaproteobacteria</taxon>
        <taxon>Pseudomonadales</taxon>
        <taxon>Pseudomonadaceae</taxon>
        <taxon>Halopseudomonas</taxon>
    </lineage>
</organism>
<proteinExistence type="predicted"/>
<comment type="subcellular location">
    <subcellularLocation>
        <location evidence="1">Cell inner membrane</location>
        <topology evidence="1">Multi-pass membrane protein</topology>
    </subcellularLocation>
</comment>
<dbReference type="InterPro" id="IPR007401">
    <property type="entry name" value="DUF454"/>
</dbReference>
<sequence length="124" mass="14046">MLLRLCWRLLALVFVGLGLIGAVLPGMPTTVFMLLAVWAAGKGWPPLAEWLLNHPRFGPPLRQWQSERAIPRRAKWLAGVSMFISMPLICLSAPSPWVQWLVPSSMCLVLLWLCSRPEPRYTQL</sequence>
<dbReference type="AlphaFoldDB" id="A0A1S8DKB1"/>
<name>A0A1S8DKB1_9GAMM</name>
<dbReference type="STRING" id="254161.SAMN05216256_11190"/>
<evidence type="ECO:0000313" key="4">
    <source>
        <dbReference type="Proteomes" id="UP000242847"/>
    </source>
</evidence>
<keyword evidence="2" id="KW-0812">Transmembrane</keyword>
<keyword evidence="4" id="KW-1185">Reference proteome</keyword>